<accession>A0A098EDG5</accession>
<gene>
    <name evidence="2" type="ORF">MSIBF_A3180005</name>
</gene>
<feature type="domain" description="PRC-barrel" evidence="1">
    <location>
        <begin position="3"/>
        <end position="73"/>
    </location>
</feature>
<dbReference type="Gene3D" id="2.30.30.240">
    <property type="entry name" value="PRC-barrel domain"/>
    <property type="match status" value="1"/>
</dbReference>
<dbReference type="InterPro" id="IPR011033">
    <property type="entry name" value="PRC_barrel-like_sf"/>
</dbReference>
<organism evidence="2">
    <name type="scientific">groundwater metagenome</name>
    <dbReference type="NCBI Taxonomy" id="717931"/>
    <lineage>
        <taxon>unclassified sequences</taxon>
        <taxon>metagenomes</taxon>
        <taxon>ecological metagenomes</taxon>
    </lineage>
</organism>
<dbReference type="SUPFAM" id="SSF50346">
    <property type="entry name" value="PRC-barrel domain"/>
    <property type="match status" value="1"/>
</dbReference>
<dbReference type="InterPro" id="IPR027275">
    <property type="entry name" value="PRC-brl_dom"/>
</dbReference>
<protein>
    <recommendedName>
        <fullName evidence="1">PRC-barrel domain-containing protein</fullName>
    </recommendedName>
</protein>
<evidence type="ECO:0000313" key="2">
    <source>
        <dbReference type="EMBL" id="CEG13070.1"/>
    </source>
</evidence>
<dbReference type="EMBL" id="CCXY01000244">
    <property type="protein sequence ID" value="CEG13070.1"/>
    <property type="molecule type" value="Genomic_DNA"/>
</dbReference>
<sequence>MTLYLSQLYGKEIITYSGKKLGRVGDVIIDSEAGKIVKLSLQQIVNTTAAPEILKKFSINYEDVLEVGDVVVVQRGPATLTESPSFR</sequence>
<name>A0A098EDG5_9ZZZZ</name>
<proteinExistence type="predicted"/>
<reference evidence="2" key="1">
    <citation type="submission" date="2014-09" db="EMBL/GenBank/DDBJ databases">
        <authorList>
            <person name="Probst J Alexander"/>
        </authorList>
    </citation>
    <scope>NUCLEOTIDE SEQUENCE</scope>
</reference>
<dbReference type="AlphaFoldDB" id="A0A098EDG5"/>
<evidence type="ECO:0000259" key="1">
    <source>
        <dbReference type="Pfam" id="PF05239"/>
    </source>
</evidence>
<dbReference type="Pfam" id="PF05239">
    <property type="entry name" value="PRC"/>
    <property type="match status" value="1"/>
</dbReference>